<dbReference type="PANTHER" id="PTHR11739:SF4">
    <property type="entry name" value="CITRATE SYNTHASE, PEROXISOMAL"/>
    <property type="match status" value="1"/>
</dbReference>
<proteinExistence type="inferred from homology"/>
<dbReference type="InterPro" id="IPR024176">
    <property type="entry name" value="Citrate_synthase_bac-typ"/>
</dbReference>
<dbReference type="GO" id="GO:0005975">
    <property type="term" value="P:carbohydrate metabolic process"/>
    <property type="evidence" value="ECO:0007669"/>
    <property type="project" value="TreeGrafter"/>
</dbReference>
<dbReference type="PRINTS" id="PR00143">
    <property type="entry name" value="CITRTSNTHASE"/>
</dbReference>
<evidence type="ECO:0000256" key="7">
    <source>
        <dbReference type="RuleBase" id="RU003406"/>
    </source>
</evidence>
<evidence type="ECO:0000256" key="1">
    <source>
        <dbReference type="ARBA" id="ARBA00005163"/>
    </source>
</evidence>
<dbReference type="SUPFAM" id="SSF48256">
    <property type="entry name" value="Citrate synthase"/>
    <property type="match status" value="1"/>
</dbReference>
<dbReference type="AlphaFoldDB" id="A0A1M5CJ16"/>
<dbReference type="PIRSF" id="PIRSF001369">
    <property type="entry name" value="Citrate_synth"/>
    <property type="match status" value="1"/>
</dbReference>
<dbReference type="Proteomes" id="UP000183988">
    <property type="component" value="Unassembled WGS sequence"/>
</dbReference>
<organism evidence="8 9">
    <name type="scientific">Ornithinibacillus halophilus</name>
    <dbReference type="NCBI Taxonomy" id="930117"/>
    <lineage>
        <taxon>Bacteria</taxon>
        <taxon>Bacillati</taxon>
        <taxon>Bacillota</taxon>
        <taxon>Bacilli</taxon>
        <taxon>Bacillales</taxon>
        <taxon>Bacillaceae</taxon>
        <taxon>Ornithinibacillus</taxon>
    </lineage>
</organism>
<dbReference type="PROSITE" id="PS00480">
    <property type="entry name" value="CITRATE_SYNTHASE"/>
    <property type="match status" value="1"/>
</dbReference>
<dbReference type="InterPro" id="IPR002020">
    <property type="entry name" value="Citrate_synthase"/>
</dbReference>
<evidence type="ECO:0000256" key="6">
    <source>
        <dbReference type="PIRSR" id="PIRSR001369-1"/>
    </source>
</evidence>
<dbReference type="STRING" id="930117.SAMN05216225_1001270"/>
<comment type="pathway">
    <text evidence="1">Carbohydrate metabolism; tricarboxylic acid cycle.</text>
</comment>
<dbReference type="GO" id="GO:0005829">
    <property type="term" value="C:cytosol"/>
    <property type="evidence" value="ECO:0007669"/>
    <property type="project" value="TreeGrafter"/>
</dbReference>
<name>A0A1M5CJ16_9BACI</name>
<dbReference type="EMBL" id="FQVW01000001">
    <property type="protein sequence ID" value="SHF54743.1"/>
    <property type="molecule type" value="Genomic_DNA"/>
</dbReference>
<dbReference type="InterPro" id="IPR019810">
    <property type="entry name" value="Citrate_synthase_AS"/>
</dbReference>
<evidence type="ECO:0000256" key="2">
    <source>
        <dbReference type="ARBA" id="ARBA00010566"/>
    </source>
</evidence>
<comment type="similarity">
    <text evidence="2 5 7">Belongs to the citrate synthase family.</text>
</comment>
<evidence type="ECO:0000313" key="8">
    <source>
        <dbReference type="EMBL" id="SHF54743.1"/>
    </source>
</evidence>
<evidence type="ECO:0000256" key="3">
    <source>
        <dbReference type="ARBA" id="ARBA00022679"/>
    </source>
</evidence>
<comment type="catalytic activity">
    <reaction evidence="4">
        <text>oxaloacetate + acetyl-CoA + H2O = citrate + CoA + H(+)</text>
        <dbReference type="Rhea" id="RHEA:16845"/>
        <dbReference type="ChEBI" id="CHEBI:15377"/>
        <dbReference type="ChEBI" id="CHEBI:15378"/>
        <dbReference type="ChEBI" id="CHEBI:16452"/>
        <dbReference type="ChEBI" id="CHEBI:16947"/>
        <dbReference type="ChEBI" id="CHEBI:57287"/>
        <dbReference type="ChEBI" id="CHEBI:57288"/>
        <dbReference type="EC" id="2.3.3.16"/>
    </reaction>
</comment>
<dbReference type="OrthoDB" id="9800864at2"/>
<reference evidence="8 9" key="1">
    <citation type="submission" date="2016-11" db="EMBL/GenBank/DDBJ databases">
        <authorList>
            <person name="Jaros S."/>
            <person name="Januszkiewicz K."/>
            <person name="Wedrychowicz H."/>
        </authorList>
    </citation>
    <scope>NUCLEOTIDE SEQUENCE [LARGE SCALE GENOMIC DNA]</scope>
    <source>
        <strain evidence="8 9">IBRC-M 10683</strain>
    </source>
</reference>
<dbReference type="InterPro" id="IPR036969">
    <property type="entry name" value="Citrate_synthase_sf"/>
</dbReference>
<dbReference type="UniPathway" id="UPA00223"/>
<dbReference type="PANTHER" id="PTHR11739">
    <property type="entry name" value="CITRATE SYNTHASE"/>
    <property type="match status" value="1"/>
</dbReference>
<dbReference type="Pfam" id="PF00285">
    <property type="entry name" value="Citrate_synt"/>
    <property type="match status" value="1"/>
</dbReference>
<feature type="active site" evidence="6">
    <location>
        <position position="248"/>
    </location>
</feature>
<keyword evidence="9" id="KW-1185">Reference proteome</keyword>
<gene>
    <name evidence="8" type="ORF">SAMN05216225_1001270</name>
</gene>
<keyword evidence="3 5" id="KW-0808">Transferase</keyword>
<evidence type="ECO:0000313" key="9">
    <source>
        <dbReference type="Proteomes" id="UP000183988"/>
    </source>
</evidence>
<evidence type="ECO:0000256" key="5">
    <source>
        <dbReference type="PIRNR" id="PIRNR001369"/>
    </source>
</evidence>
<dbReference type="GO" id="GO:0036440">
    <property type="term" value="F:citrate synthase activity"/>
    <property type="evidence" value="ECO:0007669"/>
    <property type="project" value="UniProtKB-EC"/>
</dbReference>
<dbReference type="InterPro" id="IPR016143">
    <property type="entry name" value="Citrate_synth-like_sm_a-sub"/>
</dbReference>
<accession>A0A1M5CJ16</accession>
<dbReference type="Gene3D" id="1.10.230.10">
    <property type="entry name" value="Cytochrome P450-Terp, domain 2"/>
    <property type="match status" value="1"/>
</dbReference>
<sequence length="355" mass="40172">MEQPGLKGVTILETKISEIDGGKGTLSYRGIAVDEIVENYTFEQTAFFLLFGTFPSKSELENFEKKLIHYRVMPDYMVRILSELPREQPMMDVLRTMVSAMTLKTSDTTEQSIQLIAILPTIIAYRYRYINDLPFIEPNKELGHVANFMYMLKDNDNSNYAKILETYLIITMEHGLNASTFSARVTVSTESDLISAITSAIGTMKGPLHGGAPSGVIQLLESIKTEEQISETIHKKLENGERIMGFGHRVYKTMDPRAEALKNTINQLDNTPNWMSLALQTEIETINILKKLKPNHQLYTNVEYYAAAIMKTIEIDESLFTAIFSSSRIVGWCAHVLEQSNNNTIYRPNAKYVGN</sequence>
<evidence type="ECO:0000256" key="4">
    <source>
        <dbReference type="ARBA" id="ARBA00049288"/>
    </source>
</evidence>
<feature type="active site" evidence="6">
    <location>
        <position position="303"/>
    </location>
</feature>
<protein>
    <recommendedName>
        <fullName evidence="5">Citrate synthase</fullName>
    </recommendedName>
</protein>
<dbReference type="GO" id="GO:0006099">
    <property type="term" value="P:tricarboxylic acid cycle"/>
    <property type="evidence" value="ECO:0007669"/>
    <property type="project" value="UniProtKB-UniPathway"/>
</dbReference>
<dbReference type="InterPro" id="IPR016142">
    <property type="entry name" value="Citrate_synth-like_lrg_a-sub"/>
</dbReference>
<dbReference type="Gene3D" id="1.10.580.10">
    <property type="entry name" value="Citrate Synthase, domain 1"/>
    <property type="match status" value="1"/>
</dbReference>
<dbReference type="RefSeq" id="WP_072887210.1">
    <property type="nucleotide sequence ID" value="NZ_FQVW01000001.1"/>
</dbReference>